<dbReference type="AlphaFoldDB" id="A0A919IQL6"/>
<sequence>MTISSGHTEGISAGYRTAPTRTLTAGGVTWAYRVLGTPGDVPLILLPHLAAVLDNWDPAVVDGLAAGRQVIAFDNRGVGATTGETPNSVEAMARDAVTFIRALGHQQVDLLGLSLGGMVAQVIAHREAHLVRKLILAGTGPAGGTGITKVTRLSNLALLRGALARQDPKKYLFFTRTANGRRAADEFLARLQERAQDRDTPVALSTYRAQLRAVSRWGRARATDLSLIHQPTLVANGEQDVMVPTANSVDLAERLPNSELVLYPDAGHGGIFQHHAAFTATALAFLAR</sequence>
<dbReference type="Pfam" id="PF00561">
    <property type="entry name" value="Abhydrolase_1"/>
    <property type="match status" value="1"/>
</dbReference>
<dbReference type="Gene3D" id="3.40.50.1820">
    <property type="entry name" value="alpha/beta hydrolase"/>
    <property type="match status" value="1"/>
</dbReference>
<dbReference type="PANTHER" id="PTHR43433">
    <property type="entry name" value="HYDROLASE, ALPHA/BETA FOLD FAMILY PROTEIN"/>
    <property type="match status" value="1"/>
</dbReference>
<proteinExistence type="predicted"/>
<accession>A0A919IQL6</accession>
<dbReference type="GO" id="GO:0016787">
    <property type="term" value="F:hydrolase activity"/>
    <property type="evidence" value="ECO:0007669"/>
    <property type="project" value="UniProtKB-KW"/>
</dbReference>
<evidence type="ECO:0000313" key="3">
    <source>
        <dbReference type="Proteomes" id="UP000619479"/>
    </source>
</evidence>
<protein>
    <submittedName>
        <fullName evidence="2">Alpha/beta hydrolase</fullName>
    </submittedName>
</protein>
<comment type="caution">
    <text evidence="2">The sequence shown here is derived from an EMBL/GenBank/DDBJ whole genome shotgun (WGS) entry which is preliminary data.</text>
</comment>
<reference evidence="2" key="1">
    <citation type="submission" date="2021-01" db="EMBL/GenBank/DDBJ databases">
        <title>Whole genome shotgun sequence of Actinoplanes cyaneus NBRC 14990.</title>
        <authorList>
            <person name="Komaki H."/>
            <person name="Tamura T."/>
        </authorList>
    </citation>
    <scope>NUCLEOTIDE SEQUENCE</scope>
    <source>
        <strain evidence="2">NBRC 14990</strain>
    </source>
</reference>
<dbReference type="RefSeq" id="WP_203754177.1">
    <property type="nucleotide sequence ID" value="NZ_BAAAUC010000059.1"/>
</dbReference>
<keyword evidence="2" id="KW-0378">Hydrolase</keyword>
<keyword evidence="3" id="KW-1185">Reference proteome</keyword>
<dbReference type="InterPro" id="IPR000073">
    <property type="entry name" value="AB_hydrolase_1"/>
</dbReference>
<organism evidence="2 3">
    <name type="scientific">Actinoplanes cyaneus</name>
    <dbReference type="NCBI Taxonomy" id="52696"/>
    <lineage>
        <taxon>Bacteria</taxon>
        <taxon>Bacillati</taxon>
        <taxon>Actinomycetota</taxon>
        <taxon>Actinomycetes</taxon>
        <taxon>Micromonosporales</taxon>
        <taxon>Micromonosporaceae</taxon>
        <taxon>Actinoplanes</taxon>
    </lineage>
</organism>
<dbReference type="InterPro" id="IPR050471">
    <property type="entry name" value="AB_hydrolase"/>
</dbReference>
<evidence type="ECO:0000313" key="2">
    <source>
        <dbReference type="EMBL" id="GID70410.1"/>
    </source>
</evidence>
<dbReference type="Proteomes" id="UP000619479">
    <property type="component" value="Unassembled WGS sequence"/>
</dbReference>
<evidence type="ECO:0000259" key="1">
    <source>
        <dbReference type="Pfam" id="PF00561"/>
    </source>
</evidence>
<dbReference type="PANTHER" id="PTHR43433:SF5">
    <property type="entry name" value="AB HYDROLASE-1 DOMAIN-CONTAINING PROTEIN"/>
    <property type="match status" value="1"/>
</dbReference>
<dbReference type="SUPFAM" id="SSF53474">
    <property type="entry name" value="alpha/beta-Hydrolases"/>
    <property type="match status" value="1"/>
</dbReference>
<gene>
    <name evidence="2" type="ORF">Acy02nite_82910</name>
</gene>
<dbReference type="InterPro" id="IPR029058">
    <property type="entry name" value="AB_hydrolase_fold"/>
</dbReference>
<feature type="domain" description="AB hydrolase-1" evidence="1">
    <location>
        <begin position="42"/>
        <end position="274"/>
    </location>
</feature>
<name>A0A919IQL6_9ACTN</name>
<dbReference type="EMBL" id="BOMH01000074">
    <property type="protein sequence ID" value="GID70410.1"/>
    <property type="molecule type" value="Genomic_DNA"/>
</dbReference>
<dbReference type="PRINTS" id="PR00111">
    <property type="entry name" value="ABHYDROLASE"/>
</dbReference>